<organism evidence="1 2">
    <name type="scientific">Trifolium medium</name>
    <dbReference type="NCBI Taxonomy" id="97028"/>
    <lineage>
        <taxon>Eukaryota</taxon>
        <taxon>Viridiplantae</taxon>
        <taxon>Streptophyta</taxon>
        <taxon>Embryophyta</taxon>
        <taxon>Tracheophyta</taxon>
        <taxon>Spermatophyta</taxon>
        <taxon>Magnoliopsida</taxon>
        <taxon>eudicotyledons</taxon>
        <taxon>Gunneridae</taxon>
        <taxon>Pentapetalae</taxon>
        <taxon>rosids</taxon>
        <taxon>fabids</taxon>
        <taxon>Fabales</taxon>
        <taxon>Fabaceae</taxon>
        <taxon>Papilionoideae</taxon>
        <taxon>50 kb inversion clade</taxon>
        <taxon>NPAAA clade</taxon>
        <taxon>Hologalegina</taxon>
        <taxon>IRL clade</taxon>
        <taxon>Trifolieae</taxon>
        <taxon>Trifolium</taxon>
    </lineage>
</organism>
<keyword evidence="2" id="KW-1185">Reference proteome</keyword>
<feature type="non-terminal residue" evidence="1">
    <location>
        <position position="44"/>
    </location>
</feature>
<evidence type="ECO:0000313" key="2">
    <source>
        <dbReference type="Proteomes" id="UP000265520"/>
    </source>
</evidence>
<sequence>MLRRYLHSTPMLLPFLERDQGTLSTTIPTKSLPLSLAADFQPNK</sequence>
<proteinExistence type="predicted"/>
<reference evidence="1 2" key="1">
    <citation type="journal article" date="2018" name="Front. Plant Sci.">
        <title>Red Clover (Trifolium pratense) and Zigzag Clover (T. medium) - A Picture of Genomic Similarities and Differences.</title>
        <authorList>
            <person name="Dluhosova J."/>
            <person name="Istvanek J."/>
            <person name="Nedelnik J."/>
            <person name="Repkova J."/>
        </authorList>
    </citation>
    <scope>NUCLEOTIDE SEQUENCE [LARGE SCALE GENOMIC DNA]</scope>
    <source>
        <strain evidence="2">cv. 10/8</strain>
        <tissue evidence="1">Leaf</tissue>
    </source>
</reference>
<dbReference type="EMBL" id="LXQA010395411">
    <property type="protein sequence ID" value="MCI49067.1"/>
    <property type="molecule type" value="Genomic_DNA"/>
</dbReference>
<dbReference type="AlphaFoldDB" id="A0A392SKU5"/>
<accession>A0A392SKU5</accession>
<dbReference type="Proteomes" id="UP000265520">
    <property type="component" value="Unassembled WGS sequence"/>
</dbReference>
<protein>
    <submittedName>
        <fullName evidence="1">Uncharacterized protein</fullName>
    </submittedName>
</protein>
<evidence type="ECO:0000313" key="1">
    <source>
        <dbReference type="EMBL" id="MCI49067.1"/>
    </source>
</evidence>
<name>A0A392SKU5_9FABA</name>
<comment type="caution">
    <text evidence="1">The sequence shown here is derived from an EMBL/GenBank/DDBJ whole genome shotgun (WGS) entry which is preliminary data.</text>
</comment>